<feature type="compositionally biased region" description="Polar residues" evidence="16">
    <location>
        <begin position="658"/>
        <end position="671"/>
    </location>
</feature>
<reference evidence="19 20" key="1">
    <citation type="submission" date="2019-09" db="EMBL/GenBank/DDBJ databases">
        <title>The hologenome of the rock-dwelling lichen Lasallia pustulata.</title>
        <authorList>
            <person name="Greshake Tzovaras B."/>
            <person name="Segers F."/>
            <person name="Bicker A."/>
            <person name="Dal Grande F."/>
            <person name="Otte J."/>
            <person name="Hankeln T."/>
            <person name="Schmitt I."/>
            <person name="Ebersberger I."/>
        </authorList>
    </citation>
    <scope>NUCLEOTIDE SEQUENCE [LARGE SCALE GENOMIC DNA]</scope>
    <source>
        <strain evidence="19">A1-1</strain>
    </source>
</reference>
<dbReference type="GO" id="GO:0061630">
    <property type="term" value="F:ubiquitin protein ligase activity"/>
    <property type="evidence" value="ECO:0007669"/>
    <property type="project" value="UniProtKB-EC"/>
</dbReference>
<feature type="compositionally biased region" description="Polar residues" evidence="16">
    <location>
        <begin position="807"/>
        <end position="823"/>
    </location>
</feature>
<dbReference type="GO" id="GO:0036503">
    <property type="term" value="P:ERAD pathway"/>
    <property type="evidence" value="ECO:0007669"/>
    <property type="project" value="TreeGrafter"/>
</dbReference>
<keyword evidence="10" id="KW-0833">Ubl conjugation pathway</keyword>
<dbReference type="PROSITE" id="PS50089">
    <property type="entry name" value="ZF_RING_2"/>
    <property type="match status" value="1"/>
</dbReference>
<feature type="transmembrane region" description="Helical" evidence="17">
    <location>
        <begin position="44"/>
        <end position="64"/>
    </location>
</feature>
<evidence type="ECO:0000256" key="2">
    <source>
        <dbReference type="ARBA" id="ARBA00004477"/>
    </source>
</evidence>
<keyword evidence="13 17" id="KW-1133">Transmembrane helix</keyword>
<evidence type="ECO:0000256" key="10">
    <source>
        <dbReference type="ARBA" id="ARBA00022786"/>
    </source>
</evidence>
<feature type="compositionally biased region" description="Polar residues" evidence="16">
    <location>
        <begin position="774"/>
        <end position="785"/>
    </location>
</feature>
<feature type="transmembrane region" description="Helical" evidence="17">
    <location>
        <begin position="139"/>
        <end position="160"/>
    </location>
</feature>
<evidence type="ECO:0000256" key="12">
    <source>
        <dbReference type="ARBA" id="ARBA00022833"/>
    </source>
</evidence>
<feature type="region of interest" description="Disordered" evidence="16">
    <location>
        <begin position="744"/>
        <end position="862"/>
    </location>
</feature>
<evidence type="ECO:0000313" key="20">
    <source>
        <dbReference type="Proteomes" id="UP000324767"/>
    </source>
</evidence>
<dbReference type="OrthoDB" id="7759664at2759"/>
<evidence type="ECO:0000256" key="3">
    <source>
        <dbReference type="ARBA" id="ARBA00004906"/>
    </source>
</evidence>
<feature type="compositionally biased region" description="Basic and acidic residues" evidence="16">
    <location>
        <begin position="217"/>
        <end position="229"/>
    </location>
</feature>
<dbReference type="PANTHER" id="PTHR22763:SF184">
    <property type="entry name" value="E3 UBIQUITIN-PROTEIN LIGASE SYNOVIOLIN"/>
    <property type="match status" value="1"/>
</dbReference>
<dbReference type="EC" id="2.3.2.27" evidence="5"/>
<keyword evidence="12" id="KW-0862">Zinc</keyword>
<dbReference type="PANTHER" id="PTHR22763">
    <property type="entry name" value="RING ZINC FINGER PROTEIN"/>
    <property type="match status" value="1"/>
</dbReference>
<dbReference type="InterPro" id="IPR013083">
    <property type="entry name" value="Znf_RING/FYVE/PHD"/>
</dbReference>
<gene>
    <name evidence="19" type="ORF">FRX48_00092</name>
</gene>
<feature type="transmembrane region" description="Helical" evidence="17">
    <location>
        <begin position="100"/>
        <end position="118"/>
    </location>
</feature>
<evidence type="ECO:0000256" key="11">
    <source>
        <dbReference type="ARBA" id="ARBA00022824"/>
    </source>
</evidence>
<evidence type="ECO:0000256" key="4">
    <source>
        <dbReference type="ARBA" id="ARBA00010089"/>
    </source>
</evidence>
<comment type="caution">
    <text evidence="19">The sequence shown here is derived from an EMBL/GenBank/DDBJ whole genome shotgun (WGS) entry which is preliminary data.</text>
</comment>
<evidence type="ECO:0000256" key="15">
    <source>
        <dbReference type="PROSITE-ProRule" id="PRU00175"/>
    </source>
</evidence>
<evidence type="ECO:0000259" key="18">
    <source>
        <dbReference type="PROSITE" id="PS50089"/>
    </source>
</evidence>
<comment type="similarity">
    <text evidence="4">Belongs to the HRD1 family.</text>
</comment>
<keyword evidence="7 17" id="KW-0812">Transmembrane</keyword>
<keyword evidence="8" id="KW-0479">Metal-binding</keyword>
<keyword evidence="6" id="KW-0808">Transferase</keyword>
<evidence type="ECO:0000256" key="16">
    <source>
        <dbReference type="SAM" id="MobiDB-lite"/>
    </source>
</evidence>
<dbReference type="Pfam" id="PF13639">
    <property type="entry name" value="zf-RING_2"/>
    <property type="match status" value="1"/>
</dbReference>
<feature type="region of interest" description="Disordered" evidence="16">
    <location>
        <begin position="357"/>
        <end position="376"/>
    </location>
</feature>
<comment type="pathway">
    <text evidence="3">Protein modification; protein ubiquitination.</text>
</comment>
<dbReference type="Gene3D" id="3.30.40.10">
    <property type="entry name" value="Zinc/RING finger domain, C3HC4 (zinc finger)"/>
    <property type="match status" value="1"/>
</dbReference>
<feature type="transmembrane region" description="Helical" evidence="17">
    <location>
        <begin position="172"/>
        <end position="195"/>
    </location>
</feature>
<keyword evidence="11" id="KW-0256">Endoplasmic reticulum</keyword>
<comment type="catalytic activity">
    <reaction evidence="1">
        <text>S-ubiquitinyl-[E2 ubiquitin-conjugating enzyme]-L-cysteine + [acceptor protein]-L-lysine = [E2 ubiquitin-conjugating enzyme]-L-cysteine + N(6)-ubiquitinyl-[acceptor protein]-L-lysine.</text>
        <dbReference type="EC" id="2.3.2.27"/>
    </reaction>
</comment>
<dbReference type="SMART" id="SM00184">
    <property type="entry name" value="RING"/>
    <property type="match status" value="1"/>
</dbReference>
<dbReference type="GO" id="GO:0043161">
    <property type="term" value="P:proteasome-mediated ubiquitin-dependent protein catabolic process"/>
    <property type="evidence" value="ECO:0007669"/>
    <property type="project" value="TreeGrafter"/>
</dbReference>
<proteinExistence type="inferred from homology"/>
<evidence type="ECO:0000256" key="6">
    <source>
        <dbReference type="ARBA" id="ARBA00022679"/>
    </source>
</evidence>
<evidence type="ECO:0000256" key="7">
    <source>
        <dbReference type="ARBA" id="ARBA00022692"/>
    </source>
</evidence>
<feature type="compositionally biased region" description="Low complexity" evidence="16">
    <location>
        <begin position="788"/>
        <end position="797"/>
    </location>
</feature>
<evidence type="ECO:0000256" key="14">
    <source>
        <dbReference type="ARBA" id="ARBA00023136"/>
    </source>
</evidence>
<sequence length="862" mass="94977">MRFAAYAGTSMVLATGVVIRALHQRANFYSACVYLAQSNACLMILTNLLLLGVSTVMLGLQRLFYGPLRAIEVEQLYEKAWIAITETCLAMTIFREEVGGWFLVMFVCLLTGKVWGWIGEGRVEILEQQPPANPRLFHARLSFSLTLSVLFDMYMLFYSVETVLRQARPNMMVMFAFEFAVLTVTSLSTAARYSISLHEASVIKLQTRLHLEERRAQLRQEREEQRRQNADQVGNAEVENPSVGANEDDELGELDVDVPGWEEKGRWVFYLDLTTDFCKLILYLTFFCVLCMSYGMPIHIIRDVAITIRSFYKRITDFVRYRHATRDMNERYPDATAEEIAREDVCIICREEMRPWRRPDQPDAPAADTNRVASHSVDERLRPKKLPCGHILHFACLRSWLERQQNCPTCRRPVLVTGALARTAGQANLPELARVHAQANQQHRGAQAPGNGQQPNVGQNRIRTFNLGPIRLGFGAGHDVQGLQRQLNPQQPGPPMNAHPNNGAVQQLGFGLGFGRQPPAVQPPTTAQFSPTTTQAQLHLIEQQLMRDINSLRLQNDQLQFVRALQGELARLRIAQANPGARVVGGQSLMNPHRTHPQHMPAMQSIPPIPPITSLHAAHAFVSSQQQSAMGAGHQDLPHGMTLPEGWTVLPLQRIPSANESGLSMPSSFPPNSALDPHSLGNGSTQQSANNALPNPDFMRGQPFSPTLHANVLHPGEQSTRIINPAMNGNTADTAASTVPPVTLSHGAVAPESDETKGIKPQGSNNAHDRDGAVQSSNEPNTMSADFSDPPEVAAPASSPPISVPAWNSNDTALEDGQSSKGTNAAEVDESSDEPSSSDTISREAKGKGRAVTVEDYMDDVD</sequence>
<dbReference type="InterPro" id="IPR001841">
    <property type="entry name" value="Znf_RING"/>
</dbReference>
<dbReference type="InterPro" id="IPR058051">
    <property type="entry name" value="Znf_RING_synoviolin"/>
</dbReference>
<protein>
    <recommendedName>
        <fullName evidence="5">RING-type E3 ubiquitin transferase</fullName>
        <ecNumber evidence="5">2.3.2.27</ecNumber>
    </recommendedName>
</protein>
<keyword evidence="9 15" id="KW-0863">Zinc-finger</keyword>
<dbReference type="GO" id="GO:0008270">
    <property type="term" value="F:zinc ion binding"/>
    <property type="evidence" value="ECO:0007669"/>
    <property type="project" value="UniProtKB-KW"/>
</dbReference>
<feature type="region of interest" description="Disordered" evidence="16">
    <location>
        <begin position="217"/>
        <end position="249"/>
    </location>
</feature>
<dbReference type="Pfam" id="PF25563">
    <property type="entry name" value="TPR_SYVN1_N"/>
    <property type="match status" value="1"/>
</dbReference>
<feature type="region of interest" description="Disordered" evidence="16">
    <location>
        <begin position="439"/>
        <end position="460"/>
    </location>
</feature>
<dbReference type="GO" id="GO:0005789">
    <property type="term" value="C:endoplasmic reticulum membrane"/>
    <property type="evidence" value="ECO:0007669"/>
    <property type="project" value="UniProtKB-SubCell"/>
</dbReference>
<dbReference type="InterPro" id="IPR057992">
    <property type="entry name" value="TPR_SYVN1_N"/>
</dbReference>
<feature type="compositionally biased region" description="Polar residues" evidence="16">
    <location>
        <begin position="681"/>
        <end position="693"/>
    </location>
</feature>
<feature type="transmembrane region" description="Helical" evidence="17">
    <location>
        <begin position="280"/>
        <end position="301"/>
    </location>
</feature>
<name>A0A5M8Q1Y2_9LECA</name>
<dbReference type="SUPFAM" id="SSF57850">
    <property type="entry name" value="RING/U-box"/>
    <property type="match status" value="1"/>
</dbReference>
<feature type="domain" description="RING-type" evidence="18">
    <location>
        <begin position="346"/>
        <end position="411"/>
    </location>
</feature>
<evidence type="ECO:0000256" key="13">
    <source>
        <dbReference type="ARBA" id="ARBA00022989"/>
    </source>
</evidence>
<evidence type="ECO:0000256" key="9">
    <source>
        <dbReference type="ARBA" id="ARBA00022771"/>
    </source>
</evidence>
<keyword evidence="14 17" id="KW-0472">Membrane</keyword>
<evidence type="ECO:0000313" key="19">
    <source>
        <dbReference type="EMBL" id="KAA6415377.1"/>
    </source>
</evidence>
<dbReference type="InterPro" id="IPR050731">
    <property type="entry name" value="HRD1_E3_ubiq-ligases"/>
</dbReference>
<dbReference type="CDD" id="cd16479">
    <property type="entry name" value="RING-H2_synoviolin"/>
    <property type="match status" value="1"/>
</dbReference>
<feature type="region of interest" description="Disordered" evidence="16">
    <location>
        <begin position="658"/>
        <end position="711"/>
    </location>
</feature>
<evidence type="ECO:0000256" key="17">
    <source>
        <dbReference type="SAM" id="Phobius"/>
    </source>
</evidence>
<dbReference type="Proteomes" id="UP000324767">
    <property type="component" value="Unassembled WGS sequence"/>
</dbReference>
<evidence type="ECO:0000256" key="1">
    <source>
        <dbReference type="ARBA" id="ARBA00000900"/>
    </source>
</evidence>
<evidence type="ECO:0000256" key="8">
    <source>
        <dbReference type="ARBA" id="ARBA00022723"/>
    </source>
</evidence>
<comment type="subcellular location">
    <subcellularLocation>
        <location evidence="2">Endoplasmic reticulum membrane</location>
        <topology evidence="2">Multi-pass membrane protein</topology>
    </subcellularLocation>
</comment>
<organism evidence="19 20">
    <name type="scientific">Lasallia pustulata</name>
    <dbReference type="NCBI Taxonomy" id="136370"/>
    <lineage>
        <taxon>Eukaryota</taxon>
        <taxon>Fungi</taxon>
        <taxon>Dikarya</taxon>
        <taxon>Ascomycota</taxon>
        <taxon>Pezizomycotina</taxon>
        <taxon>Lecanoromycetes</taxon>
        <taxon>OSLEUM clade</taxon>
        <taxon>Umbilicariomycetidae</taxon>
        <taxon>Umbilicariales</taxon>
        <taxon>Umbilicariaceae</taxon>
        <taxon>Lasallia</taxon>
    </lineage>
</organism>
<dbReference type="EMBL" id="VXIT01000001">
    <property type="protein sequence ID" value="KAA6415377.1"/>
    <property type="molecule type" value="Genomic_DNA"/>
</dbReference>
<evidence type="ECO:0000256" key="5">
    <source>
        <dbReference type="ARBA" id="ARBA00012483"/>
    </source>
</evidence>
<dbReference type="AlphaFoldDB" id="A0A5M8Q1Y2"/>
<accession>A0A5M8Q1Y2</accession>